<evidence type="ECO:0000256" key="1">
    <source>
        <dbReference type="SAM" id="MobiDB-lite"/>
    </source>
</evidence>
<organism evidence="2">
    <name type="scientific">Sesamum calycinum</name>
    <dbReference type="NCBI Taxonomy" id="2727403"/>
    <lineage>
        <taxon>Eukaryota</taxon>
        <taxon>Viridiplantae</taxon>
        <taxon>Streptophyta</taxon>
        <taxon>Embryophyta</taxon>
        <taxon>Tracheophyta</taxon>
        <taxon>Spermatophyta</taxon>
        <taxon>Magnoliopsida</taxon>
        <taxon>eudicotyledons</taxon>
        <taxon>Gunneridae</taxon>
        <taxon>Pentapetalae</taxon>
        <taxon>asterids</taxon>
        <taxon>lamiids</taxon>
        <taxon>Lamiales</taxon>
        <taxon>Pedaliaceae</taxon>
        <taxon>Sesamum</taxon>
    </lineage>
</organism>
<dbReference type="GO" id="GO:0005634">
    <property type="term" value="C:nucleus"/>
    <property type="evidence" value="ECO:0007669"/>
    <property type="project" value="TreeGrafter"/>
</dbReference>
<proteinExistence type="predicted"/>
<dbReference type="InterPro" id="IPR036770">
    <property type="entry name" value="Ankyrin_rpt-contain_sf"/>
</dbReference>
<comment type="caution">
    <text evidence="2">The sequence shown here is derived from an EMBL/GenBank/DDBJ whole genome shotgun (WGS) entry which is preliminary data.</text>
</comment>
<accession>A0AAW2KKI1</accession>
<dbReference type="PANTHER" id="PTHR23335:SF30">
    <property type="entry name" value="CALMODULIN-BINDING TRANSCRIPTION ACTIVATOR 3"/>
    <property type="match status" value="1"/>
</dbReference>
<reference evidence="2" key="1">
    <citation type="submission" date="2020-06" db="EMBL/GenBank/DDBJ databases">
        <authorList>
            <person name="Li T."/>
            <person name="Hu X."/>
            <person name="Zhang T."/>
            <person name="Song X."/>
            <person name="Zhang H."/>
            <person name="Dai N."/>
            <person name="Sheng W."/>
            <person name="Hou X."/>
            <person name="Wei L."/>
        </authorList>
    </citation>
    <scope>NUCLEOTIDE SEQUENCE</scope>
    <source>
        <strain evidence="2">KEN8</strain>
        <tissue evidence="2">Leaf</tissue>
    </source>
</reference>
<reference evidence="2" key="2">
    <citation type="journal article" date="2024" name="Plant">
        <title>Genomic evolution and insights into agronomic trait innovations of Sesamum species.</title>
        <authorList>
            <person name="Miao H."/>
            <person name="Wang L."/>
            <person name="Qu L."/>
            <person name="Liu H."/>
            <person name="Sun Y."/>
            <person name="Le M."/>
            <person name="Wang Q."/>
            <person name="Wei S."/>
            <person name="Zheng Y."/>
            <person name="Lin W."/>
            <person name="Duan Y."/>
            <person name="Cao H."/>
            <person name="Xiong S."/>
            <person name="Wang X."/>
            <person name="Wei L."/>
            <person name="Li C."/>
            <person name="Ma Q."/>
            <person name="Ju M."/>
            <person name="Zhao R."/>
            <person name="Li G."/>
            <person name="Mu C."/>
            <person name="Tian Q."/>
            <person name="Mei H."/>
            <person name="Zhang T."/>
            <person name="Gao T."/>
            <person name="Zhang H."/>
        </authorList>
    </citation>
    <scope>NUCLEOTIDE SEQUENCE</scope>
    <source>
        <strain evidence="2">KEN8</strain>
    </source>
</reference>
<feature type="compositionally biased region" description="Basic and acidic residues" evidence="1">
    <location>
        <begin position="56"/>
        <end position="68"/>
    </location>
</feature>
<dbReference type="EMBL" id="JACGWM010000350">
    <property type="protein sequence ID" value="KAL0307530.1"/>
    <property type="molecule type" value="Genomic_DNA"/>
</dbReference>
<dbReference type="Gene3D" id="1.25.40.20">
    <property type="entry name" value="Ankyrin repeat-containing domain"/>
    <property type="match status" value="1"/>
</dbReference>
<dbReference type="GO" id="GO:0003712">
    <property type="term" value="F:transcription coregulator activity"/>
    <property type="evidence" value="ECO:0007669"/>
    <property type="project" value="TreeGrafter"/>
</dbReference>
<dbReference type="GO" id="GO:0006357">
    <property type="term" value="P:regulation of transcription by RNA polymerase II"/>
    <property type="evidence" value="ECO:0007669"/>
    <property type="project" value="TreeGrafter"/>
</dbReference>
<gene>
    <name evidence="2" type="ORF">Scaly_2980500</name>
</gene>
<dbReference type="AlphaFoldDB" id="A0AAW2KKI1"/>
<dbReference type="SUPFAM" id="SSF48403">
    <property type="entry name" value="Ankyrin repeat"/>
    <property type="match status" value="1"/>
</dbReference>
<dbReference type="GO" id="GO:0003690">
    <property type="term" value="F:double-stranded DNA binding"/>
    <property type="evidence" value="ECO:0007669"/>
    <property type="project" value="TreeGrafter"/>
</dbReference>
<name>A0AAW2KKI1_9LAMI</name>
<dbReference type="PANTHER" id="PTHR23335">
    <property type="entry name" value="CALMODULIN-BINDING TRANSCRIPTION ACTIVATOR CAMTA"/>
    <property type="match status" value="1"/>
</dbReference>
<evidence type="ECO:0000313" key="2">
    <source>
        <dbReference type="EMBL" id="KAL0307530.1"/>
    </source>
</evidence>
<feature type="region of interest" description="Disordered" evidence="1">
    <location>
        <begin position="53"/>
        <end position="73"/>
    </location>
</feature>
<sequence length="438" mass="49217">MRTENAHILQDYEVMVSNFVKENEEGNVHILQDFEVMVSKVLKDNEEGKCTYPPRFRHEGVKSSKDEGGTGPNVLDEGDQGLLHFAAALGYLVHTLTIAAGVNVNFRDANGWTALLCAAYYGRKLTLAFAISLGAASEALTDPFPNILLEDFLQNLQPTMDTRHRWLSLTGYGDLPHGVTMKGSLAIVRNAMQPKLQLAFEFSGMDMKQILQLEKQKRLSVNRTMHNKIQAVYDKVVNNHEVDRPRSFVGQYDGGKGPNVLDLGGQGVLHFVAALGYDWAIPPTIAAWRQLKEYMDGESGMSDERAHSLLALKTKKAGQHDQSLDAAAVIRHQVRKKELQKDNLIRRNFRQDQTKVVVERKKEQTEDRLQKAVARLKSIVHYLEARDEYCKWLSCVSEMQETKAVYVKVSNNCEVDCDVDLIDLEALLDGDTLVQTSS</sequence>
<protein>
    <submittedName>
        <fullName evidence="2">Calmodulin-binding transcription activator 3</fullName>
    </submittedName>
</protein>